<evidence type="ECO:0000313" key="2">
    <source>
        <dbReference type="Proteomes" id="UP000192408"/>
    </source>
</evidence>
<sequence>MRAEFKKPSARINIMAKKLDAKNVTRLIELVGGGLILGFRNMIGDVENGL</sequence>
<evidence type="ECO:0000313" key="1">
    <source>
        <dbReference type="EMBL" id="SMB78167.1"/>
    </source>
</evidence>
<organism evidence="1 2">
    <name type="scientific">Pasteurella testudinis DSM 23072</name>
    <dbReference type="NCBI Taxonomy" id="1122938"/>
    <lineage>
        <taxon>Bacteria</taxon>
        <taxon>Pseudomonadati</taxon>
        <taxon>Pseudomonadota</taxon>
        <taxon>Gammaproteobacteria</taxon>
        <taxon>Pasteurellales</taxon>
        <taxon>Pasteurellaceae</taxon>
        <taxon>Pasteurella</taxon>
    </lineage>
</organism>
<dbReference type="AlphaFoldDB" id="A0A1W1UAR7"/>
<proteinExistence type="predicted"/>
<dbReference type="EMBL" id="FWWV01000001">
    <property type="protein sequence ID" value="SMB78167.1"/>
    <property type="molecule type" value="Genomic_DNA"/>
</dbReference>
<protein>
    <submittedName>
        <fullName evidence="1">Uncharacterized protein</fullName>
    </submittedName>
</protein>
<gene>
    <name evidence="1" type="ORF">SAMN05660772_00053</name>
</gene>
<name>A0A1W1UAR7_9PAST</name>
<dbReference type="Proteomes" id="UP000192408">
    <property type="component" value="Unassembled WGS sequence"/>
</dbReference>
<accession>A0A1W1UAR7</accession>
<reference evidence="2" key="1">
    <citation type="submission" date="2017-04" db="EMBL/GenBank/DDBJ databases">
        <authorList>
            <person name="Varghese N."/>
            <person name="Submissions S."/>
        </authorList>
    </citation>
    <scope>NUCLEOTIDE SEQUENCE [LARGE SCALE GENOMIC DNA]</scope>
    <source>
        <strain evidence="2">DSM 23072</strain>
    </source>
</reference>
<dbReference type="STRING" id="1122938.SAMN05660772_00053"/>
<keyword evidence="2" id="KW-1185">Reference proteome</keyword>